<gene>
    <name evidence="5" type="ORF">SAMN05421630_103298</name>
</gene>
<dbReference type="GO" id="GO:0003700">
    <property type="term" value="F:DNA-binding transcription factor activity"/>
    <property type="evidence" value="ECO:0007669"/>
    <property type="project" value="TreeGrafter"/>
</dbReference>
<dbReference type="Proteomes" id="UP000199494">
    <property type="component" value="Unassembled WGS sequence"/>
</dbReference>
<dbReference type="GO" id="GO:0003677">
    <property type="term" value="F:DNA binding"/>
    <property type="evidence" value="ECO:0007669"/>
    <property type="project" value="UniProtKB-KW"/>
</dbReference>
<dbReference type="SUPFAM" id="SSF53850">
    <property type="entry name" value="Periplasmic binding protein-like II"/>
    <property type="match status" value="1"/>
</dbReference>
<evidence type="ECO:0000256" key="1">
    <source>
        <dbReference type="ARBA" id="ARBA00009437"/>
    </source>
</evidence>
<dbReference type="GO" id="GO:0032993">
    <property type="term" value="C:protein-DNA complex"/>
    <property type="evidence" value="ECO:0007669"/>
    <property type="project" value="TreeGrafter"/>
</dbReference>
<evidence type="ECO:0000313" key="6">
    <source>
        <dbReference type="Proteomes" id="UP000199494"/>
    </source>
</evidence>
<dbReference type="EMBL" id="FMZE01000003">
    <property type="protein sequence ID" value="SDC71088.1"/>
    <property type="molecule type" value="Genomic_DNA"/>
</dbReference>
<keyword evidence="6" id="KW-1185">Reference proteome</keyword>
<evidence type="ECO:0000256" key="3">
    <source>
        <dbReference type="ARBA" id="ARBA00023125"/>
    </source>
</evidence>
<accession>A0A222VJN3</accession>
<dbReference type="PANTHER" id="PTHR30346">
    <property type="entry name" value="TRANSCRIPTIONAL DUAL REGULATOR HCAR-RELATED"/>
    <property type="match status" value="1"/>
</dbReference>
<protein>
    <submittedName>
        <fullName evidence="5">LysR substrate binding domain-containing protein</fullName>
    </submittedName>
</protein>
<proteinExistence type="inferred from homology"/>
<evidence type="ECO:0000256" key="4">
    <source>
        <dbReference type="ARBA" id="ARBA00023163"/>
    </source>
</evidence>
<dbReference type="AlphaFoldDB" id="A0A222VJN3"/>
<organism evidence="5 6">
    <name type="scientific">Prauserella marina</name>
    <dbReference type="NCBI Taxonomy" id="530584"/>
    <lineage>
        <taxon>Bacteria</taxon>
        <taxon>Bacillati</taxon>
        <taxon>Actinomycetota</taxon>
        <taxon>Actinomycetes</taxon>
        <taxon>Pseudonocardiales</taxon>
        <taxon>Pseudonocardiaceae</taxon>
        <taxon>Prauserella</taxon>
    </lineage>
</organism>
<sequence length="176" mass="18189">MLTEAARVLVEHTEVVLADLEKAEAAVAELASTVGGTLALAAFPTAARALAPGAIALCGNAHPGLRVTLAELPTPEALDAVKAGTIDIALSYGYNLLPRQRDAGIEVVPLLTEPLLAALPAGFRDRGSPIALAELTEPRLTRTVSAAIRAGSAKQPSIEAMLAALRTTAAERHRYA</sequence>
<dbReference type="Gene3D" id="3.40.190.10">
    <property type="entry name" value="Periplasmic binding protein-like II"/>
    <property type="match status" value="2"/>
</dbReference>
<reference evidence="5 6" key="1">
    <citation type="submission" date="2016-10" db="EMBL/GenBank/DDBJ databases">
        <authorList>
            <person name="de Groot N.N."/>
        </authorList>
    </citation>
    <scope>NUCLEOTIDE SEQUENCE [LARGE SCALE GENOMIC DNA]</scope>
    <source>
        <strain evidence="5 6">CGMCC 4.5506</strain>
    </source>
</reference>
<comment type="similarity">
    <text evidence="1">Belongs to the LysR transcriptional regulatory family.</text>
</comment>
<evidence type="ECO:0000313" key="5">
    <source>
        <dbReference type="EMBL" id="SDC71088.1"/>
    </source>
</evidence>
<keyword evidence="3" id="KW-0238">DNA-binding</keyword>
<keyword evidence="4" id="KW-0804">Transcription</keyword>
<dbReference type="RefSeq" id="WP_211323506.1">
    <property type="nucleotide sequence ID" value="NZ_CP016353.1"/>
</dbReference>
<name>A0A222VJN3_9PSEU</name>
<dbReference type="KEGG" id="pmad:BAY61_01720"/>
<evidence type="ECO:0000256" key="2">
    <source>
        <dbReference type="ARBA" id="ARBA00023015"/>
    </source>
</evidence>
<keyword evidence="2" id="KW-0805">Transcription regulation</keyword>
<dbReference type="STRING" id="530584.SAMN05421630_103298"/>
<dbReference type="Pfam" id="PF03466">
    <property type="entry name" value="LysR_substrate"/>
    <property type="match status" value="1"/>
</dbReference>
<dbReference type="PANTHER" id="PTHR30346:SF29">
    <property type="entry name" value="LYSR SUBSTRATE-BINDING"/>
    <property type="match status" value="1"/>
</dbReference>
<dbReference type="InterPro" id="IPR005119">
    <property type="entry name" value="LysR_subst-bd"/>
</dbReference>